<dbReference type="RefSeq" id="WP_394407946.1">
    <property type="nucleotide sequence ID" value="NZ_JBIGIC010000003.1"/>
</dbReference>
<evidence type="ECO:0000313" key="2">
    <source>
        <dbReference type="Proteomes" id="UP001606134"/>
    </source>
</evidence>
<evidence type="ECO:0000313" key="1">
    <source>
        <dbReference type="EMBL" id="MFG6486654.1"/>
    </source>
</evidence>
<keyword evidence="2" id="KW-1185">Reference proteome</keyword>
<dbReference type="EMBL" id="JBIGIC010000003">
    <property type="protein sequence ID" value="MFG6486654.1"/>
    <property type="molecule type" value="Genomic_DNA"/>
</dbReference>
<gene>
    <name evidence="1" type="ORF">ACG04R_08235</name>
</gene>
<organism evidence="1 2">
    <name type="scientific">Pelomonas candidula</name>
    <dbReference type="NCBI Taxonomy" id="3299025"/>
    <lineage>
        <taxon>Bacteria</taxon>
        <taxon>Pseudomonadati</taxon>
        <taxon>Pseudomonadota</taxon>
        <taxon>Betaproteobacteria</taxon>
        <taxon>Burkholderiales</taxon>
        <taxon>Sphaerotilaceae</taxon>
        <taxon>Roseateles</taxon>
    </lineage>
</organism>
<protein>
    <submittedName>
        <fullName evidence="1">L,D-transpeptidase</fullName>
    </submittedName>
</protein>
<proteinExistence type="predicted"/>
<reference evidence="1 2" key="1">
    <citation type="submission" date="2024-08" db="EMBL/GenBank/DDBJ databases">
        <authorList>
            <person name="Lu H."/>
        </authorList>
    </citation>
    <scope>NUCLEOTIDE SEQUENCE [LARGE SCALE GENOMIC DNA]</scope>
    <source>
        <strain evidence="1 2">BYS78W</strain>
    </source>
</reference>
<accession>A0ABW7HA37</accession>
<comment type="caution">
    <text evidence="1">The sequence shown here is derived from an EMBL/GenBank/DDBJ whole genome shotgun (WGS) entry which is preliminary data.</text>
</comment>
<sequence length="193" mass="20149">MGIVATLGIVATAAASVEVALRPVALDAQDGRPFAIVDKRQATLSVYAADGRLVGRTAALLGLTPGDAEPASARGKAPSALGEHERVTPAGRFEAVPGRNLSGERVVWFNYDANLAIHRLRPVAAAQRRPQRLASADARDHRITLGCVVVEPAFFDEVVLPTLGNGPSLVYILPERDPRVAAGSSGQPHAAAP</sequence>
<dbReference type="Proteomes" id="UP001606134">
    <property type="component" value="Unassembled WGS sequence"/>
</dbReference>
<name>A0ABW7HA37_9BURK</name>